<sequence>MIFSQLSVSPNSAYSTGVQPTSPIKDDVFISDQSTCTVVRSPSFGEHFRTRASSSSRRRNFTSLDTERSVTTPASAKDEPQSPQNQHAHRHPSPLPVYGGPWTSKYDPLPSPLLELEKMELFPLSGQ</sequence>
<evidence type="ECO:0000256" key="1">
    <source>
        <dbReference type="SAM" id="MobiDB-lite"/>
    </source>
</evidence>
<dbReference type="AlphaFoldDB" id="A0A183A7T7"/>
<evidence type="ECO:0000313" key="3">
    <source>
        <dbReference type="Proteomes" id="UP000272942"/>
    </source>
</evidence>
<dbReference type="WBParaSite" id="ECPE_0000302501-mRNA-1">
    <property type="protein sequence ID" value="ECPE_0000302501-mRNA-1"/>
    <property type="gene ID" value="ECPE_0000302501"/>
</dbReference>
<evidence type="ECO:0000313" key="4">
    <source>
        <dbReference type="WBParaSite" id="ECPE_0000302501-mRNA-1"/>
    </source>
</evidence>
<gene>
    <name evidence="2" type="ORF">ECPE_LOCUS3022</name>
</gene>
<keyword evidence="3" id="KW-1185">Reference proteome</keyword>
<feature type="region of interest" description="Disordered" evidence="1">
    <location>
        <begin position="1"/>
        <end position="24"/>
    </location>
</feature>
<dbReference type="EMBL" id="UZAN01040032">
    <property type="protein sequence ID" value="VDP68189.1"/>
    <property type="molecule type" value="Genomic_DNA"/>
</dbReference>
<name>A0A183A7T7_9TREM</name>
<evidence type="ECO:0000313" key="2">
    <source>
        <dbReference type="EMBL" id="VDP68189.1"/>
    </source>
</evidence>
<accession>A0A183A7T7</accession>
<reference evidence="2 3" key="2">
    <citation type="submission" date="2018-11" db="EMBL/GenBank/DDBJ databases">
        <authorList>
            <consortium name="Pathogen Informatics"/>
        </authorList>
    </citation>
    <scope>NUCLEOTIDE SEQUENCE [LARGE SCALE GENOMIC DNA]</scope>
    <source>
        <strain evidence="2 3">Egypt</strain>
    </source>
</reference>
<organism evidence="4">
    <name type="scientific">Echinostoma caproni</name>
    <dbReference type="NCBI Taxonomy" id="27848"/>
    <lineage>
        <taxon>Eukaryota</taxon>
        <taxon>Metazoa</taxon>
        <taxon>Spiralia</taxon>
        <taxon>Lophotrochozoa</taxon>
        <taxon>Platyhelminthes</taxon>
        <taxon>Trematoda</taxon>
        <taxon>Digenea</taxon>
        <taxon>Plagiorchiida</taxon>
        <taxon>Echinostomata</taxon>
        <taxon>Echinostomatoidea</taxon>
        <taxon>Echinostomatidae</taxon>
        <taxon>Echinostoma</taxon>
    </lineage>
</organism>
<dbReference type="Proteomes" id="UP000272942">
    <property type="component" value="Unassembled WGS sequence"/>
</dbReference>
<feature type="region of interest" description="Disordered" evidence="1">
    <location>
        <begin position="42"/>
        <end position="102"/>
    </location>
</feature>
<proteinExistence type="predicted"/>
<protein>
    <submittedName>
        <fullName evidence="2 4">Uncharacterized protein</fullName>
    </submittedName>
</protein>
<feature type="compositionally biased region" description="Polar residues" evidence="1">
    <location>
        <begin position="1"/>
        <end position="22"/>
    </location>
</feature>
<reference evidence="4" key="1">
    <citation type="submission" date="2016-06" db="UniProtKB">
        <authorList>
            <consortium name="WormBaseParasite"/>
        </authorList>
    </citation>
    <scope>IDENTIFICATION</scope>
</reference>